<dbReference type="Proteomes" id="UP000564806">
    <property type="component" value="Unassembled WGS sequence"/>
</dbReference>
<evidence type="ECO:0000313" key="2">
    <source>
        <dbReference type="EMBL" id="NUU62071.1"/>
    </source>
</evidence>
<feature type="domain" description="Knr4/Smi1-like" evidence="1">
    <location>
        <begin position="34"/>
        <end position="195"/>
    </location>
</feature>
<organism evidence="2 3">
    <name type="scientific">Paenibacillus agri</name>
    <dbReference type="NCBI Taxonomy" id="2744309"/>
    <lineage>
        <taxon>Bacteria</taxon>
        <taxon>Bacillati</taxon>
        <taxon>Bacillota</taxon>
        <taxon>Bacilli</taxon>
        <taxon>Bacillales</taxon>
        <taxon>Paenibacillaceae</taxon>
        <taxon>Paenibacillus</taxon>
    </lineage>
</organism>
<dbReference type="Gene3D" id="3.40.1580.10">
    <property type="entry name" value="SMI1/KNR4-like"/>
    <property type="match status" value="1"/>
</dbReference>
<gene>
    <name evidence="2" type="ORF">HPT30_17135</name>
</gene>
<dbReference type="SMART" id="SM00860">
    <property type="entry name" value="SMI1_KNR4"/>
    <property type="match status" value="1"/>
</dbReference>
<comment type="caution">
    <text evidence="2">The sequence shown here is derived from an EMBL/GenBank/DDBJ whole genome shotgun (WGS) entry which is preliminary data.</text>
</comment>
<reference evidence="2" key="1">
    <citation type="submission" date="2020-06" db="EMBL/GenBank/DDBJ databases">
        <title>Paenibacillus sp. nov., isolated from soil.</title>
        <authorList>
            <person name="Seo Y.L."/>
        </authorList>
    </citation>
    <scope>NUCLEOTIDE SEQUENCE [LARGE SCALE GENOMIC DNA]</scope>
    <source>
        <strain evidence="2">JW14</strain>
    </source>
</reference>
<keyword evidence="3" id="KW-1185">Reference proteome</keyword>
<dbReference type="InterPro" id="IPR018958">
    <property type="entry name" value="Knr4/Smi1-like_dom"/>
</dbReference>
<dbReference type="AlphaFoldDB" id="A0A850EW25"/>
<sequence length="430" mass="48597">MMKHKLDTWKRQWQWLVQALEQKGASTFITIDPPAPEREIAEAESRLRIQLPEEFRSLLKDGSGKVLVYWSLPCETIKPFDVSGEIGWGTDQLCFSDFADEEMEGQRRYLTFHVAGNGDELLLDLGSPSGTSVVHWAHETAEFRLLAPSITAFVDRVTELGCVGAEEWQYPYFCGEFGLDLESGNSKRWKAWLNQYLTLSLEQAQEELPLLITYTEMNGVDKEVAAAFARYDGEAVLQAWLKRASAEQDPNQIESLMCFAGDVLKEKAADVVRSLWSEAPAVKVSPSTRAYLSARCLPEGEGLNQVLEMLDVSAKQNKLSGYEANSLLQHFGSRRVLEWMEEKVSFPYNGWDTLYVHSQPSVSDILHWLSGKDVQRQIVISALSSLPEDYVLFHSDVDAQQVRSLLEQALDTAVLKKEKQVIRKALERLA</sequence>
<accession>A0A850EW25</accession>
<evidence type="ECO:0000259" key="1">
    <source>
        <dbReference type="SMART" id="SM00860"/>
    </source>
</evidence>
<protein>
    <submittedName>
        <fullName evidence="2">SMI1/KNR4 family protein</fullName>
    </submittedName>
</protein>
<name>A0A850EW25_9BACL</name>
<dbReference type="EMBL" id="JABWCS010000212">
    <property type="protein sequence ID" value="NUU62071.1"/>
    <property type="molecule type" value="Genomic_DNA"/>
</dbReference>
<evidence type="ECO:0000313" key="3">
    <source>
        <dbReference type="Proteomes" id="UP000564806"/>
    </source>
</evidence>
<proteinExistence type="predicted"/>
<dbReference type="InterPro" id="IPR037883">
    <property type="entry name" value="Knr4/Smi1-like_sf"/>
</dbReference>
<dbReference type="Pfam" id="PF09346">
    <property type="entry name" value="SMI1_KNR4"/>
    <property type="match status" value="1"/>
</dbReference>
<dbReference type="SUPFAM" id="SSF160631">
    <property type="entry name" value="SMI1/KNR4-like"/>
    <property type="match status" value="1"/>
</dbReference>